<keyword evidence="3" id="KW-1185">Reference proteome</keyword>
<protein>
    <submittedName>
        <fullName evidence="2">Uncharacterized protein</fullName>
    </submittedName>
</protein>
<evidence type="ECO:0000256" key="1">
    <source>
        <dbReference type="SAM" id="Phobius"/>
    </source>
</evidence>
<dbReference type="AlphaFoldDB" id="A0AAD5M964"/>
<sequence>MFVVFGSANAFGHDVNEMELLMLTATVFVISVLIVIVFKLARGWEDADKFGASPPSILPLHGRMTNKWVKTRKQHYGKLGTIMENEVFSIDVKRM</sequence>
<gene>
    <name evidence="2" type="ORF">P43SY_006766</name>
</gene>
<dbReference type="EMBL" id="JAKCXM010000005">
    <property type="protein sequence ID" value="KAJ0409269.1"/>
    <property type="molecule type" value="Genomic_DNA"/>
</dbReference>
<feature type="transmembrane region" description="Helical" evidence="1">
    <location>
        <begin position="20"/>
        <end position="41"/>
    </location>
</feature>
<name>A0AAD5M964_PYTIN</name>
<proteinExistence type="predicted"/>
<reference evidence="2" key="1">
    <citation type="submission" date="2021-12" db="EMBL/GenBank/DDBJ databases">
        <title>Prjna785345.</title>
        <authorList>
            <person name="Rujirawat T."/>
            <person name="Krajaejun T."/>
        </authorList>
    </citation>
    <scope>NUCLEOTIDE SEQUENCE</scope>
    <source>
        <strain evidence="2">Pi057C3</strain>
    </source>
</reference>
<dbReference type="Proteomes" id="UP001209570">
    <property type="component" value="Unassembled WGS sequence"/>
</dbReference>
<organism evidence="2 3">
    <name type="scientific">Pythium insidiosum</name>
    <name type="common">Pythiosis disease agent</name>
    <dbReference type="NCBI Taxonomy" id="114742"/>
    <lineage>
        <taxon>Eukaryota</taxon>
        <taxon>Sar</taxon>
        <taxon>Stramenopiles</taxon>
        <taxon>Oomycota</taxon>
        <taxon>Peronosporomycetes</taxon>
        <taxon>Pythiales</taxon>
        <taxon>Pythiaceae</taxon>
        <taxon>Pythium</taxon>
    </lineage>
</organism>
<keyword evidence="1" id="KW-0812">Transmembrane</keyword>
<evidence type="ECO:0000313" key="3">
    <source>
        <dbReference type="Proteomes" id="UP001209570"/>
    </source>
</evidence>
<keyword evidence="1" id="KW-1133">Transmembrane helix</keyword>
<comment type="caution">
    <text evidence="2">The sequence shown here is derived from an EMBL/GenBank/DDBJ whole genome shotgun (WGS) entry which is preliminary data.</text>
</comment>
<accession>A0AAD5M964</accession>
<evidence type="ECO:0000313" key="2">
    <source>
        <dbReference type="EMBL" id="KAJ0409269.1"/>
    </source>
</evidence>
<keyword evidence="1" id="KW-0472">Membrane</keyword>